<comment type="subcellular location">
    <subcellularLocation>
        <location evidence="1">Membrane</location>
        <topology evidence="1">Multi-pass membrane protein</topology>
    </subcellularLocation>
</comment>
<feature type="region of interest" description="Disordered" evidence="2">
    <location>
        <begin position="462"/>
        <end position="483"/>
    </location>
</feature>
<gene>
    <name evidence="5" type="ORF">HETSPECPRED_009458</name>
</gene>
<feature type="transmembrane region" description="Helical" evidence="3">
    <location>
        <begin position="64"/>
        <end position="86"/>
    </location>
</feature>
<dbReference type="InterPro" id="IPR036259">
    <property type="entry name" value="MFS_trans_sf"/>
</dbReference>
<sequence>MASRTSETYLSRAASELGIYSVLQSSGDTKLLCLQRFIRLFAYGTTTLILALHLSGLGVSDARIGLFMTLTLLGDVVVSLLLTLVADGLGRRRTLAAGGALMSASGVVFAVATNYWILLAASVLGVISPSGNEIGPFRAIEESTLSQLTSTALRTDIFAWYTLLGNAGVALGTMTCGWFVQSLLAMDWSATKAYRLVFWLYALLGLIKFTLSLLLSERCEPEQVKPHQRSDSTELTDIEAEGLLSDDSEERTHSRPEISKPIPSLPKSIWPTISPASRVVLLKICLLFAVDSLASGLVPLTWITYFFTRKFAISEGTLGSLFFATNICSAISNLVASSIARRIGLVKTMVFTHLPSSIFLSLIPLPSHVGLAVTFLILRSTLQNMDQAPRQAFIAAAVLPSERTATMGIVNIAKTLSQSAGPAITGWLAGMGRFWIAFIVAGVMKASYDLAMLKMFTGYRSREEQAREEEEQRSRMERESDPT</sequence>
<feature type="transmembrane region" description="Helical" evidence="3">
    <location>
        <begin position="40"/>
        <end position="58"/>
    </location>
</feature>
<evidence type="ECO:0000313" key="5">
    <source>
        <dbReference type="EMBL" id="CAF9909558.1"/>
    </source>
</evidence>
<keyword evidence="3" id="KW-0472">Membrane</keyword>
<protein>
    <recommendedName>
        <fullName evidence="4">Major facilitator superfamily (MFS) profile domain-containing protein</fullName>
    </recommendedName>
</protein>
<dbReference type="EMBL" id="CAJPDS010000008">
    <property type="protein sequence ID" value="CAF9909558.1"/>
    <property type="molecule type" value="Genomic_DNA"/>
</dbReference>
<dbReference type="Proteomes" id="UP000664521">
    <property type="component" value="Unassembled WGS sequence"/>
</dbReference>
<accession>A0A8H3EQ50</accession>
<feature type="domain" description="Major facilitator superfamily (MFS) profile" evidence="4">
    <location>
        <begin position="28"/>
        <end position="460"/>
    </location>
</feature>
<dbReference type="AlphaFoldDB" id="A0A8H3EQ50"/>
<feature type="transmembrane region" description="Helical" evidence="3">
    <location>
        <begin position="196"/>
        <end position="215"/>
    </location>
</feature>
<evidence type="ECO:0000259" key="4">
    <source>
        <dbReference type="PROSITE" id="PS50850"/>
    </source>
</evidence>
<dbReference type="PANTHER" id="PTHR23520:SF5">
    <property type="entry name" value="TRANSPORTER, PUTATIVE (AFU_ORTHOLOGUE AFUA_3G04000)-RELATED"/>
    <property type="match status" value="1"/>
</dbReference>
<reference evidence="5" key="1">
    <citation type="submission" date="2021-03" db="EMBL/GenBank/DDBJ databases">
        <authorList>
            <person name="Tagirdzhanova G."/>
        </authorList>
    </citation>
    <scope>NUCLEOTIDE SEQUENCE</scope>
</reference>
<evidence type="ECO:0000313" key="6">
    <source>
        <dbReference type="Proteomes" id="UP000664521"/>
    </source>
</evidence>
<evidence type="ECO:0000256" key="1">
    <source>
        <dbReference type="ARBA" id="ARBA00004141"/>
    </source>
</evidence>
<dbReference type="InterPro" id="IPR011701">
    <property type="entry name" value="MFS"/>
</dbReference>
<feature type="transmembrane region" description="Helical" evidence="3">
    <location>
        <begin position="280"/>
        <end position="306"/>
    </location>
</feature>
<dbReference type="PANTHER" id="PTHR23520">
    <property type="entry name" value="TRANSPORTER, PUTATIVE (AFU_ORTHOLOGUE AFUA_3G04000)-RELATED"/>
    <property type="match status" value="1"/>
</dbReference>
<evidence type="ECO:0000256" key="3">
    <source>
        <dbReference type="SAM" id="Phobius"/>
    </source>
</evidence>
<feature type="transmembrane region" description="Helical" evidence="3">
    <location>
        <begin position="318"/>
        <end position="339"/>
    </location>
</feature>
<dbReference type="PROSITE" id="PS50850">
    <property type="entry name" value="MFS"/>
    <property type="match status" value="1"/>
</dbReference>
<dbReference type="Pfam" id="PF07690">
    <property type="entry name" value="MFS_1"/>
    <property type="match status" value="1"/>
</dbReference>
<dbReference type="GO" id="GO:0000329">
    <property type="term" value="C:fungal-type vacuole membrane"/>
    <property type="evidence" value="ECO:0007669"/>
    <property type="project" value="TreeGrafter"/>
</dbReference>
<dbReference type="OrthoDB" id="10027823at2759"/>
<keyword evidence="6" id="KW-1185">Reference proteome</keyword>
<organism evidence="5 6">
    <name type="scientific">Heterodermia speciosa</name>
    <dbReference type="NCBI Taxonomy" id="116794"/>
    <lineage>
        <taxon>Eukaryota</taxon>
        <taxon>Fungi</taxon>
        <taxon>Dikarya</taxon>
        <taxon>Ascomycota</taxon>
        <taxon>Pezizomycotina</taxon>
        <taxon>Lecanoromycetes</taxon>
        <taxon>OSLEUM clade</taxon>
        <taxon>Lecanoromycetidae</taxon>
        <taxon>Caliciales</taxon>
        <taxon>Physciaceae</taxon>
        <taxon>Heterodermia</taxon>
    </lineage>
</organism>
<feature type="transmembrane region" description="Helical" evidence="3">
    <location>
        <begin position="158"/>
        <end position="184"/>
    </location>
</feature>
<dbReference type="InterPro" id="IPR020846">
    <property type="entry name" value="MFS_dom"/>
</dbReference>
<name>A0A8H3EQ50_9LECA</name>
<keyword evidence="3" id="KW-1133">Transmembrane helix</keyword>
<dbReference type="Gene3D" id="1.20.1250.20">
    <property type="entry name" value="MFS general substrate transporter like domains"/>
    <property type="match status" value="1"/>
</dbReference>
<feature type="transmembrane region" description="Helical" evidence="3">
    <location>
        <begin position="107"/>
        <end position="127"/>
    </location>
</feature>
<feature type="transmembrane region" description="Helical" evidence="3">
    <location>
        <begin position="359"/>
        <end position="380"/>
    </location>
</feature>
<proteinExistence type="predicted"/>
<keyword evidence="3" id="KW-0812">Transmembrane</keyword>
<dbReference type="SUPFAM" id="SSF103473">
    <property type="entry name" value="MFS general substrate transporter"/>
    <property type="match status" value="1"/>
</dbReference>
<comment type="caution">
    <text evidence="5">The sequence shown here is derived from an EMBL/GenBank/DDBJ whole genome shotgun (WGS) entry which is preliminary data.</text>
</comment>
<evidence type="ECO:0000256" key="2">
    <source>
        <dbReference type="SAM" id="MobiDB-lite"/>
    </source>
</evidence>
<dbReference type="GO" id="GO:0022857">
    <property type="term" value="F:transmembrane transporter activity"/>
    <property type="evidence" value="ECO:0007669"/>
    <property type="project" value="InterPro"/>
</dbReference>